<keyword evidence="2" id="KW-1185">Reference proteome</keyword>
<reference evidence="3" key="2">
    <citation type="submission" date="2020-04" db="EMBL/GenBank/DDBJ databases">
        <authorList>
            <consortium name="NCBI Genome Project"/>
        </authorList>
    </citation>
    <scope>NUCLEOTIDE SEQUENCE</scope>
    <source>
        <strain evidence="3">CBS 304.34</strain>
    </source>
</reference>
<dbReference type="GeneID" id="54462114"/>
<dbReference type="AlphaFoldDB" id="A0A6A6Y4E6"/>
<name>A0A6A6Y4E6_9PEZI</name>
<dbReference type="Proteomes" id="UP000504636">
    <property type="component" value="Unplaced"/>
</dbReference>
<reference evidence="1 3" key="1">
    <citation type="journal article" date="2020" name="Stud. Mycol.">
        <title>101 Dothideomycetes genomes: a test case for predicting lifestyles and emergence of pathogens.</title>
        <authorList>
            <person name="Haridas S."/>
            <person name="Albert R."/>
            <person name="Binder M."/>
            <person name="Bloem J."/>
            <person name="Labutti K."/>
            <person name="Salamov A."/>
            <person name="Andreopoulos B."/>
            <person name="Baker S."/>
            <person name="Barry K."/>
            <person name="Bills G."/>
            <person name="Bluhm B."/>
            <person name="Cannon C."/>
            <person name="Castanera R."/>
            <person name="Culley D."/>
            <person name="Daum C."/>
            <person name="Ezra D."/>
            <person name="Gonzalez J."/>
            <person name="Henrissat B."/>
            <person name="Kuo A."/>
            <person name="Liang C."/>
            <person name="Lipzen A."/>
            <person name="Lutzoni F."/>
            <person name="Magnuson J."/>
            <person name="Mondo S."/>
            <person name="Nolan M."/>
            <person name="Ohm R."/>
            <person name="Pangilinan J."/>
            <person name="Park H.-J."/>
            <person name="Ramirez L."/>
            <person name="Alfaro M."/>
            <person name="Sun H."/>
            <person name="Tritt A."/>
            <person name="Yoshinaga Y."/>
            <person name="Zwiers L.-H."/>
            <person name="Turgeon B."/>
            <person name="Goodwin S."/>
            <person name="Spatafora J."/>
            <person name="Crous P."/>
            <person name="Grigoriev I."/>
        </authorList>
    </citation>
    <scope>NUCLEOTIDE SEQUENCE</scope>
    <source>
        <strain evidence="1 3">CBS 304.34</strain>
    </source>
</reference>
<gene>
    <name evidence="1 3" type="ORF">BDZ99DRAFT_468346</name>
</gene>
<sequence>MEGDGFYRPDFFNARKLDRFPISPLEWVHFFKRLNLQLLVKINTRALFALYPLRVRISPEEQATDRVIRFAYDTERVYLQGVEWDGQQSLLDFMFDKVVAAVPPPHRSAHKFDREMRKIFESIRLSMFFEYVDTGITHAQIFSGPIPEDALHNFSRLLIF</sequence>
<reference evidence="3" key="3">
    <citation type="submission" date="2025-04" db="UniProtKB">
        <authorList>
            <consortium name="RefSeq"/>
        </authorList>
    </citation>
    <scope>IDENTIFICATION</scope>
    <source>
        <strain evidence="3">CBS 304.34</strain>
    </source>
</reference>
<dbReference type="EMBL" id="MU003718">
    <property type="protein sequence ID" value="KAF2803393.1"/>
    <property type="molecule type" value="Genomic_DNA"/>
</dbReference>
<evidence type="ECO:0000313" key="1">
    <source>
        <dbReference type="EMBL" id="KAF2803393.1"/>
    </source>
</evidence>
<organism evidence="1">
    <name type="scientific">Mytilinidion resinicola</name>
    <dbReference type="NCBI Taxonomy" id="574789"/>
    <lineage>
        <taxon>Eukaryota</taxon>
        <taxon>Fungi</taxon>
        <taxon>Dikarya</taxon>
        <taxon>Ascomycota</taxon>
        <taxon>Pezizomycotina</taxon>
        <taxon>Dothideomycetes</taxon>
        <taxon>Pleosporomycetidae</taxon>
        <taxon>Mytilinidiales</taxon>
        <taxon>Mytilinidiaceae</taxon>
        <taxon>Mytilinidion</taxon>
    </lineage>
</organism>
<accession>A0A6A6Y4E6</accession>
<proteinExistence type="predicted"/>
<dbReference type="RefSeq" id="XP_033570357.1">
    <property type="nucleotide sequence ID" value="XM_033721221.1"/>
</dbReference>
<evidence type="ECO:0000313" key="2">
    <source>
        <dbReference type="Proteomes" id="UP000504636"/>
    </source>
</evidence>
<evidence type="ECO:0000313" key="3">
    <source>
        <dbReference type="RefSeq" id="XP_033570357.1"/>
    </source>
</evidence>
<protein>
    <submittedName>
        <fullName evidence="1 3">Uncharacterized protein</fullName>
    </submittedName>
</protein>